<dbReference type="Pfam" id="PF07969">
    <property type="entry name" value="Amidohydro_3"/>
    <property type="match status" value="1"/>
</dbReference>
<dbReference type="PANTHER" id="PTHR42752:SF1">
    <property type="entry name" value="IMIDAZOLONEPROPIONASE-RELATED"/>
    <property type="match status" value="1"/>
</dbReference>
<evidence type="ECO:0000256" key="8">
    <source>
        <dbReference type="HAMAP-Rule" id="MF_00372"/>
    </source>
</evidence>
<keyword evidence="6 8" id="KW-0862">Zinc</keyword>
<feature type="binding site" evidence="8">
    <location>
        <position position="251"/>
    </location>
    <ligand>
        <name>Zn(2+)</name>
        <dbReference type="ChEBI" id="CHEBI:29105"/>
    </ligand>
</feature>
<dbReference type="EMBL" id="JAACAK010000017">
    <property type="protein sequence ID" value="NIR73917.1"/>
    <property type="molecule type" value="Genomic_DNA"/>
</dbReference>
<evidence type="ECO:0000259" key="9">
    <source>
        <dbReference type="Pfam" id="PF07969"/>
    </source>
</evidence>
<evidence type="ECO:0000259" key="10">
    <source>
        <dbReference type="Pfam" id="PF22039"/>
    </source>
</evidence>
<evidence type="ECO:0000256" key="5">
    <source>
        <dbReference type="ARBA" id="ARBA00022808"/>
    </source>
</evidence>
<dbReference type="InterPro" id="IPR013108">
    <property type="entry name" value="Amidohydro_3"/>
</dbReference>
<feature type="binding site" evidence="8">
    <location>
        <position position="251"/>
    </location>
    <ligand>
        <name>Fe(3+)</name>
        <dbReference type="ChEBI" id="CHEBI:29034"/>
    </ligand>
</feature>
<feature type="binding site" evidence="8">
    <location>
        <position position="328"/>
    </location>
    <ligand>
        <name>N-formimidoyl-L-glutamate</name>
        <dbReference type="ChEBI" id="CHEBI:58928"/>
    </ligand>
</feature>
<keyword evidence="5 8" id="KW-0369">Histidine metabolism</keyword>
<feature type="binding site" evidence="8">
    <location>
        <position position="153"/>
    </location>
    <ligand>
        <name>N-formimidoyl-L-glutamate</name>
        <dbReference type="ChEBI" id="CHEBI:58928"/>
    </ligand>
</feature>
<evidence type="ECO:0000256" key="2">
    <source>
        <dbReference type="ARBA" id="ARBA00022490"/>
    </source>
</evidence>
<feature type="binding site" evidence="8">
    <location>
        <position position="326"/>
    </location>
    <ligand>
        <name>Zn(2+)</name>
        <dbReference type="ChEBI" id="CHEBI:29105"/>
    </ligand>
</feature>
<comment type="pathway">
    <text evidence="8">Amino-acid degradation; L-histidine degradation into L-glutamate; N-formimidoyl-L-glutamate from L-histidine: step 3/3.</text>
</comment>
<dbReference type="InterPro" id="IPR054418">
    <property type="entry name" value="MQNX/HUTI_composite_N"/>
</dbReference>
<evidence type="ECO:0000256" key="1">
    <source>
        <dbReference type="ARBA" id="ARBA00012864"/>
    </source>
</evidence>
<gene>
    <name evidence="8" type="primary">hutI</name>
    <name evidence="11" type="ORF">GWO12_02195</name>
</gene>
<feature type="binding site" evidence="8">
    <location>
        <position position="83"/>
    </location>
    <ligand>
        <name>Zn(2+)</name>
        <dbReference type="ChEBI" id="CHEBI:29105"/>
    </ligand>
</feature>
<feature type="binding site" evidence="8">
    <location>
        <position position="83"/>
    </location>
    <ligand>
        <name>Fe(3+)</name>
        <dbReference type="ChEBI" id="CHEBI:29034"/>
    </ligand>
</feature>
<feature type="binding site" evidence="8">
    <location>
        <position position="331"/>
    </location>
    <ligand>
        <name>4-imidazolone-5-propanoate</name>
        <dbReference type="ChEBI" id="CHEBI:77893"/>
    </ligand>
</feature>
<name>A0AAE4Z720_9BACT</name>
<organism evidence="11 12">
    <name type="scientific">Candidatus Kutchimonas denitrificans</name>
    <dbReference type="NCBI Taxonomy" id="3056748"/>
    <lineage>
        <taxon>Bacteria</taxon>
        <taxon>Pseudomonadati</taxon>
        <taxon>Gemmatimonadota</taxon>
        <taxon>Gemmatimonadia</taxon>
        <taxon>Candidatus Palauibacterales</taxon>
        <taxon>Candidatus Palauibacteraceae</taxon>
        <taxon>Candidatus Kutchimonas</taxon>
    </lineage>
</organism>
<dbReference type="PANTHER" id="PTHR42752">
    <property type="entry name" value="IMIDAZOLONEPROPIONASE"/>
    <property type="match status" value="1"/>
</dbReference>
<dbReference type="Gene3D" id="3.20.20.140">
    <property type="entry name" value="Metal-dependent hydrolases"/>
    <property type="match status" value="1"/>
</dbReference>
<evidence type="ECO:0000256" key="6">
    <source>
        <dbReference type="ARBA" id="ARBA00022833"/>
    </source>
</evidence>
<feature type="binding site" evidence="8">
    <location>
        <position position="153"/>
    </location>
    <ligand>
        <name>4-imidazolone-5-propanoate</name>
        <dbReference type="ChEBI" id="CHEBI:77893"/>
    </ligand>
</feature>
<feature type="binding site" evidence="8">
    <location>
        <position position="81"/>
    </location>
    <ligand>
        <name>Zn(2+)</name>
        <dbReference type="ChEBI" id="CHEBI:29105"/>
    </ligand>
</feature>
<dbReference type="GO" id="GO:0019556">
    <property type="term" value="P:L-histidine catabolic process to glutamate and formamide"/>
    <property type="evidence" value="ECO:0007669"/>
    <property type="project" value="UniProtKB-UniRule"/>
</dbReference>
<dbReference type="SUPFAM" id="SSF51556">
    <property type="entry name" value="Metallo-dependent hydrolases"/>
    <property type="match status" value="1"/>
</dbReference>
<sequence>MATSHVTVLEASQVLTCPGGAGPRRGKAMSDIGLIDDGAVAIADGRVAAAGTRDELRARFPDAPREDLRGHVLTPGLVDSHTHAVFGRYRLDEYEMRCAGVPYMEIARQGGGINASVRDLREREEDELVELSRPRLRMLLEHGVTTVEIKSGYGLTLDDELKMLRVIQRLGAEGPIDVVPTFLGAHSVPPEYRDRRDEYVSLVADTMIPAVADSGLAVFCDVFLEPGVFTPDETRQVLHAAVEHGLCPRIHADEFESSGGAELAVEYDAASADHLGAISDAGISAIAGSDTLATLLPGTLFFLGKHNFPPARRLIDAGAAVALASDFNPGSSPTVNLQLIMSIACSRLGLSPAEALVACTANGAAALRLRDGQGTLEAEAPADIVAFRGTDYRIIPYLYGVNHCVAVWKNGRRVH</sequence>
<evidence type="ECO:0000313" key="12">
    <source>
        <dbReference type="Proteomes" id="UP000702544"/>
    </source>
</evidence>
<feature type="binding site" evidence="8">
    <location>
        <position position="326"/>
    </location>
    <ligand>
        <name>Fe(3+)</name>
        <dbReference type="ChEBI" id="CHEBI:29034"/>
    </ligand>
</feature>
<accession>A0AAE4Z720</accession>
<feature type="domain" description="Aminodeoxyfutalosine deaminase/Imidazolonepropionase-like composite" evidence="10">
    <location>
        <begin position="38"/>
        <end position="63"/>
    </location>
</feature>
<dbReference type="GO" id="GO:0008270">
    <property type="term" value="F:zinc ion binding"/>
    <property type="evidence" value="ECO:0007669"/>
    <property type="project" value="UniProtKB-UniRule"/>
</dbReference>
<dbReference type="CDD" id="cd01296">
    <property type="entry name" value="Imidazolone-5PH"/>
    <property type="match status" value="1"/>
</dbReference>
<feature type="binding site" evidence="8">
    <location>
        <position position="254"/>
    </location>
    <ligand>
        <name>4-imidazolone-5-propanoate</name>
        <dbReference type="ChEBI" id="CHEBI:77893"/>
    </ligand>
</feature>
<keyword evidence="7 8" id="KW-0408">Iron</keyword>
<dbReference type="HAMAP" id="MF_00372">
    <property type="entry name" value="HutI"/>
    <property type="match status" value="1"/>
</dbReference>
<dbReference type="InterPro" id="IPR032466">
    <property type="entry name" value="Metal_Hydrolase"/>
</dbReference>
<dbReference type="InterPro" id="IPR011059">
    <property type="entry name" value="Metal-dep_hydrolase_composite"/>
</dbReference>
<dbReference type="GO" id="GO:0005506">
    <property type="term" value="F:iron ion binding"/>
    <property type="evidence" value="ECO:0007669"/>
    <property type="project" value="UniProtKB-UniRule"/>
</dbReference>
<evidence type="ECO:0000256" key="4">
    <source>
        <dbReference type="ARBA" id="ARBA00022801"/>
    </source>
</evidence>
<dbReference type="GO" id="GO:0050480">
    <property type="term" value="F:imidazolonepropionase activity"/>
    <property type="evidence" value="ECO:0007669"/>
    <property type="project" value="UniProtKB-UniRule"/>
</dbReference>
<protein>
    <recommendedName>
        <fullName evidence="1 8">Imidazolonepropionase</fullName>
        <ecNumber evidence="1 8">3.5.2.7</ecNumber>
    </recommendedName>
    <alternativeName>
        <fullName evidence="8">Imidazolone-5-propionate hydrolase</fullName>
    </alternativeName>
</protein>
<dbReference type="NCBIfam" id="TIGR01224">
    <property type="entry name" value="hutI"/>
    <property type="match status" value="1"/>
</dbReference>
<evidence type="ECO:0000256" key="3">
    <source>
        <dbReference type="ARBA" id="ARBA00022723"/>
    </source>
</evidence>
<comment type="function">
    <text evidence="8">Catalyzes the hydrolytic cleavage of the carbon-nitrogen bond in imidazolone-5-propanoate to yield N-formimidoyl-L-glutamate. It is the third step in the universal histidine degradation pathway.</text>
</comment>
<evidence type="ECO:0000313" key="11">
    <source>
        <dbReference type="EMBL" id="NIR73917.1"/>
    </source>
</evidence>
<keyword evidence="4 8" id="KW-0378">Hydrolase</keyword>
<dbReference type="Proteomes" id="UP000702544">
    <property type="component" value="Unassembled WGS sequence"/>
</dbReference>
<keyword evidence="3 8" id="KW-0479">Metal-binding</keyword>
<feature type="binding site" evidence="8">
    <location>
        <position position="186"/>
    </location>
    <ligand>
        <name>4-imidazolone-5-propanoate</name>
        <dbReference type="ChEBI" id="CHEBI:77893"/>
    </ligand>
</feature>
<feature type="binding site" evidence="8">
    <location>
        <position position="81"/>
    </location>
    <ligand>
        <name>Fe(3+)</name>
        <dbReference type="ChEBI" id="CHEBI:29034"/>
    </ligand>
</feature>
<dbReference type="FunFam" id="3.20.20.140:FF:000007">
    <property type="entry name" value="Imidazolonepropionase"/>
    <property type="match status" value="1"/>
</dbReference>
<proteinExistence type="inferred from homology"/>
<feature type="binding site" evidence="8">
    <location>
        <position position="330"/>
    </location>
    <ligand>
        <name>N-formimidoyl-L-glutamate</name>
        <dbReference type="ChEBI" id="CHEBI:58928"/>
    </ligand>
</feature>
<dbReference type="Gene3D" id="2.30.40.10">
    <property type="entry name" value="Urease, subunit C, domain 1"/>
    <property type="match status" value="1"/>
</dbReference>
<comment type="caution">
    <text evidence="11">The sequence shown here is derived from an EMBL/GenBank/DDBJ whole genome shotgun (WGS) entry which is preliminary data.</text>
</comment>
<dbReference type="SUPFAM" id="SSF51338">
    <property type="entry name" value="Composite domain of metallo-dependent hydrolases"/>
    <property type="match status" value="1"/>
</dbReference>
<evidence type="ECO:0000256" key="7">
    <source>
        <dbReference type="ARBA" id="ARBA00023004"/>
    </source>
</evidence>
<dbReference type="EC" id="3.5.2.7" evidence="1 8"/>
<feature type="domain" description="Amidohydrolase 3" evidence="9">
    <location>
        <begin position="122"/>
        <end position="415"/>
    </location>
</feature>
<reference evidence="11 12" key="1">
    <citation type="submission" date="2020-01" db="EMBL/GenBank/DDBJ databases">
        <title>Genomes assembled from Gulf of Kutch pelagic sediment metagenomes.</title>
        <authorList>
            <person name="Chandrashekar M."/>
            <person name="Mahajan M.S."/>
            <person name="Dave K.J."/>
            <person name="Vatsa P."/>
            <person name="Nathani N.M."/>
        </authorList>
    </citation>
    <scope>NUCLEOTIDE SEQUENCE [LARGE SCALE GENOMIC DNA]</scope>
    <source>
        <strain evidence="11">KS3-K002</strain>
    </source>
</reference>
<dbReference type="InterPro" id="IPR005920">
    <property type="entry name" value="HutI"/>
</dbReference>
<dbReference type="AlphaFoldDB" id="A0AAE4Z720"/>
<dbReference type="GO" id="GO:0005737">
    <property type="term" value="C:cytoplasm"/>
    <property type="evidence" value="ECO:0007669"/>
    <property type="project" value="UniProtKB-SubCell"/>
</dbReference>
<dbReference type="Pfam" id="PF22039">
    <property type="entry name" value="HUTI_composite_bact"/>
    <property type="match status" value="1"/>
</dbReference>
<comment type="catalytic activity">
    <reaction evidence="8">
        <text>4-imidazolone-5-propanoate + H2O = N-formimidoyl-L-glutamate</text>
        <dbReference type="Rhea" id="RHEA:23660"/>
        <dbReference type="ChEBI" id="CHEBI:15377"/>
        <dbReference type="ChEBI" id="CHEBI:58928"/>
        <dbReference type="ChEBI" id="CHEBI:77893"/>
        <dbReference type="EC" id="3.5.2.7"/>
    </reaction>
</comment>
<keyword evidence="2 8" id="KW-0963">Cytoplasm</keyword>
<comment type="cofactor">
    <cofactor evidence="8">
        <name>Zn(2+)</name>
        <dbReference type="ChEBI" id="CHEBI:29105"/>
    </cofactor>
    <cofactor evidence="8">
        <name>Fe(3+)</name>
        <dbReference type="ChEBI" id="CHEBI:29034"/>
    </cofactor>
    <text evidence="8">Binds 1 zinc or iron ion per subunit.</text>
</comment>
<comment type="similarity">
    <text evidence="8">Belongs to the metallo-dependent hydrolases superfamily. HutI family.</text>
</comment>
<feature type="binding site" evidence="8">
    <location>
        <position position="90"/>
    </location>
    <ligand>
        <name>4-imidazolone-5-propanoate</name>
        <dbReference type="ChEBI" id="CHEBI:77893"/>
    </ligand>
</feature>
<comment type="subcellular location">
    <subcellularLocation>
        <location evidence="8">Cytoplasm</location>
    </subcellularLocation>
</comment>